<evidence type="ECO:0000256" key="1">
    <source>
        <dbReference type="SAM" id="Phobius"/>
    </source>
</evidence>
<feature type="transmembrane region" description="Helical" evidence="1">
    <location>
        <begin position="281"/>
        <end position="306"/>
    </location>
</feature>
<dbReference type="Proteomes" id="UP000053558">
    <property type="component" value="Unassembled WGS sequence"/>
</dbReference>
<proteinExistence type="predicted"/>
<dbReference type="OrthoDB" id="2668732at2759"/>
<dbReference type="RefSeq" id="XP_007765392.1">
    <property type="nucleotide sequence ID" value="XM_007767202.1"/>
</dbReference>
<sequence length="349" mass="38480">MDSSYVYLSWMAQVNRYVLVLNLDEEVEFIWRVPAKRSLLLYVLLTYGGALNLIYQRNELINILHPRKDLACVRIKPQSISQHAISNKHIYQLPTAPSIEFEYKLSSDTNTISGKAAVVFDGVILGSLLLPSGLNGMLALRVYAMYSQSKKICAFLIVCFAIVQVINLAGSLGLIIGVNFFPLASGCLFVETSAAFVLQLIVDITNCLYEVVLLVLALHRTFKDQVANITSSWRSFNTLWSILIRDNIFYFLFATLNWALTASSWIPNIPAEASASSVDNVVYAVIAGFLTNYVFAMLGPIMMLSIRRFDAKQVRGGTSNEVEAATIEFAAVGTGSRAGMQSTAEGAEV</sequence>
<organism evidence="2 3">
    <name type="scientific">Coniophora puteana (strain RWD-64-598)</name>
    <name type="common">Brown rot fungus</name>
    <dbReference type="NCBI Taxonomy" id="741705"/>
    <lineage>
        <taxon>Eukaryota</taxon>
        <taxon>Fungi</taxon>
        <taxon>Dikarya</taxon>
        <taxon>Basidiomycota</taxon>
        <taxon>Agaricomycotina</taxon>
        <taxon>Agaricomycetes</taxon>
        <taxon>Agaricomycetidae</taxon>
        <taxon>Boletales</taxon>
        <taxon>Coniophorineae</taxon>
        <taxon>Coniophoraceae</taxon>
        <taxon>Coniophora</taxon>
    </lineage>
</organism>
<gene>
    <name evidence="2" type="ORF">CONPUDRAFT_70726</name>
</gene>
<keyword evidence="1" id="KW-1133">Transmembrane helix</keyword>
<feature type="transmembrane region" description="Helical" evidence="1">
    <location>
        <begin position="39"/>
        <end position="55"/>
    </location>
</feature>
<evidence type="ECO:0000313" key="2">
    <source>
        <dbReference type="EMBL" id="EIW83778.1"/>
    </source>
</evidence>
<keyword evidence="1" id="KW-0472">Membrane</keyword>
<evidence type="ECO:0000313" key="3">
    <source>
        <dbReference type="Proteomes" id="UP000053558"/>
    </source>
</evidence>
<comment type="caution">
    <text evidence="2">The sequence shown here is derived from an EMBL/GenBank/DDBJ whole genome shotgun (WGS) entry which is preliminary data.</text>
</comment>
<reference evidence="3" key="1">
    <citation type="journal article" date="2012" name="Science">
        <title>The Paleozoic origin of enzymatic lignin decomposition reconstructed from 31 fungal genomes.</title>
        <authorList>
            <person name="Floudas D."/>
            <person name="Binder M."/>
            <person name="Riley R."/>
            <person name="Barry K."/>
            <person name="Blanchette R.A."/>
            <person name="Henrissat B."/>
            <person name="Martinez A.T."/>
            <person name="Otillar R."/>
            <person name="Spatafora J.W."/>
            <person name="Yadav J.S."/>
            <person name="Aerts A."/>
            <person name="Benoit I."/>
            <person name="Boyd A."/>
            <person name="Carlson A."/>
            <person name="Copeland A."/>
            <person name="Coutinho P.M."/>
            <person name="de Vries R.P."/>
            <person name="Ferreira P."/>
            <person name="Findley K."/>
            <person name="Foster B."/>
            <person name="Gaskell J."/>
            <person name="Glotzer D."/>
            <person name="Gorecki P."/>
            <person name="Heitman J."/>
            <person name="Hesse C."/>
            <person name="Hori C."/>
            <person name="Igarashi K."/>
            <person name="Jurgens J.A."/>
            <person name="Kallen N."/>
            <person name="Kersten P."/>
            <person name="Kohler A."/>
            <person name="Kuees U."/>
            <person name="Kumar T.K.A."/>
            <person name="Kuo A."/>
            <person name="LaButti K."/>
            <person name="Larrondo L.F."/>
            <person name="Lindquist E."/>
            <person name="Ling A."/>
            <person name="Lombard V."/>
            <person name="Lucas S."/>
            <person name="Lundell T."/>
            <person name="Martin R."/>
            <person name="McLaughlin D.J."/>
            <person name="Morgenstern I."/>
            <person name="Morin E."/>
            <person name="Murat C."/>
            <person name="Nagy L.G."/>
            <person name="Nolan M."/>
            <person name="Ohm R.A."/>
            <person name="Patyshakuliyeva A."/>
            <person name="Rokas A."/>
            <person name="Ruiz-Duenas F.J."/>
            <person name="Sabat G."/>
            <person name="Salamov A."/>
            <person name="Samejima M."/>
            <person name="Schmutz J."/>
            <person name="Slot J.C."/>
            <person name="St John F."/>
            <person name="Stenlid J."/>
            <person name="Sun H."/>
            <person name="Sun S."/>
            <person name="Syed K."/>
            <person name="Tsang A."/>
            <person name="Wiebenga A."/>
            <person name="Young D."/>
            <person name="Pisabarro A."/>
            <person name="Eastwood D.C."/>
            <person name="Martin F."/>
            <person name="Cullen D."/>
            <person name="Grigoriev I.V."/>
            <person name="Hibbett D.S."/>
        </authorList>
    </citation>
    <scope>NUCLEOTIDE SEQUENCE [LARGE SCALE GENOMIC DNA]</scope>
    <source>
        <strain evidence="3">RWD-64-598 SS2</strain>
    </source>
</reference>
<dbReference type="GeneID" id="19208856"/>
<feature type="transmembrane region" description="Helical" evidence="1">
    <location>
        <begin position="196"/>
        <end position="218"/>
    </location>
</feature>
<keyword evidence="1" id="KW-0812">Transmembrane</keyword>
<name>A0A5M3MXF9_CONPW</name>
<feature type="transmembrane region" description="Helical" evidence="1">
    <location>
        <begin position="152"/>
        <end position="176"/>
    </location>
</feature>
<dbReference type="EMBL" id="JH711575">
    <property type="protein sequence ID" value="EIW83778.1"/>
    <property type="molecule type" value="Genomic_DNA"/>
</dbReference>
<protein>
    <submittedName>
        <fullName evidence="2">Uncharacterized protein</fullName>
    </submittedName>
</protein>
<dbReference type="KEGG" id="cput:CONPUDRAFT_70726"/>
<accession>A0A5M3MXF9</accession>
<keyword evidence="3" id="KW-1185">Reference proteome</keyword>
<feature type="transmembrane region" description="Helical" evidence="1">
    <location>
        <begin position="239"/>
        <end position="261"/>
    </location>
</feature>
<dbReference type="AlphaFoldDB" id="A0A5M3MXF9"/>